<evidence type="ECO:0000313" key="3">
    <source>
        <dbReference type="Proteomes" id="UP000078561"/>
    </source>
</evidence>
<name>A0A163JYA7_ABSGL</name>
<protein>
    <recommendedName>
        <fullName evidence="4">HbrB-like protein</fullName>
    </recommendedName>
</protein>
<evidence type="ECO:0000313" key="2">
    <source>
        <dbReference type="EMBL" id="SAM02873.1"/>
    </source>
</evidence>
<feature type="compositionally biased region" description="Polar residues" evidence="1">
    <location>
        <begin position="68"/>
        <end position="89"/>
    </location>
</feature>
<reference evidence="2" key="1">
    <citation type="submission" date="2016-04" db="EMBL/GenBank/DDBJ databases">
        <authorList>
            <person name="Evans L.H."/>
            <person name="Alamgir A."/>
            <person name="Owens N."/>
            <person name="Weber N.D."/>
            <person name="Virtaneva K."/>
            <person name="Barbian K."/>
            <person name="Babar A."/>
            <person name="Rosenke K."/>
        </authorList>
    </citation>
    <scope>NUCLEOTIDE SEQUENCE [LARGE SCALE GENOMIC DNA]</scope>
    <source>
        <strain evidence="2">CBS 101.48</strain>
    </source>
</reference>
<dbReference type="InParanoid" id="A0A163JYA7"/>
<dbReference type="GO" id="GO:0031932">
    <property type="term" value="C:TORC2 complex"/>
    <property type="evidence" value="ECO:0007669"/>
    <property type="project" value="TreeGrafter"/>
</dbReference>
<keyword evidence="3" id="KW-1185">Reference proteome</keyword>
<dbReference type="EMBL" id="LT554016">
    <property type="protein sequence ID" value="SAM02873.1"/>
    <property type="molecule type" value="Genomic_DNA"/>
</dbReference>
<feature type="compositionally biased region" description="Pro residues" evidence="1">
    <location>
        <begin position="175"/>
        <end position="184"/>
    </location>
</feature>
<feature type="compositionally biased region" description="Low complexity" evidence="1">
    <location>
        <begin position="1"/>
        <end position="19"/>
    </location>
</feature>
<dbReference type="InterPro" id="IPR016159">
    <property type="entry name" value="Cullin_repeat-like_dom_sf"/>
</dbReference>
<dbReference type="OrthoDB" id="2290221at2759"/>
<accession>A0A163JYA7</accession>
<dbReference type="GO" id="GO:0038203">
    <property type="term" value="P:TORC2 signaling"/>
    <property type="evidence" value="ECO:0007669"/>
    <property type="project" value="TreeGrafter"/>
</dbReference>
<dbReference type="Pfam" id="PF08539">
    <property type="entry name" value="HbrB"/>
    <property type="match status" value="1"/>
</dbReference>
<feature type="compositionally biased region" description="Low complexity" evidence="1">
    <location>
        <begin position="92"/>
        <end position="108"/>
    </location>
</feature>
<dbReference type="SUPFAM" id="SSF74788">
    <property type="entry name" value="Cullin repeat-like"/>
    <property type="match status" value="1"/>
</dbReference>
<dbReference type="PANTHER" id="PTHR32428">
    <property type="entry name" value="TARGET OF RAPAMYCIN COMPLEX 2 SUBUNIT BIT61-RELATED"/>
    <property type="match status" value="1"/>
</dbReference>
<sequence length="414" mass="45414">MTSTTPTSSITSSSSQTDSVDLGSPDKHNASHSPPISLASVACQKDENSTQASVSFSKHLPTPMRPTAVTQSTATLGSATSLARNTIPNHLTKPLAKPPETTTTTGKTMSKSNLPGPPQSPPCISKPSHSIDANLSSRTKPARAGKRSFDDEAPATPTSPPPMKHHFLSTNAPLPSLPPTPRPLHPFHRHTSISGLLHSTTPAPSSTNSNDTLWQALCVRVLPLFNGEGVQGAVEDMNDLLRRCLSDPISPRLHHNVESLLHDGMFTLNTKLFGVTDEKLLDRLVEQWSFFFTYALPYFEAVFLPLRTDIQYLSADEAERWNVRNMALQSFRDNVILQQTKRLEDVFDRLFTDMGSCQNPVAAAAKMLQMVSLLASAPNPNEEMDRVLANLKTRWKRMMRHGGWGTARENNVLV</sequence>
<proteinExistence type="predicted"/>
<gene>
    <name evidence="2" type="primary">ABSGL_08689.1 scaffold 10421</name>
</gene>
<dbReference type="InterPro" id="IPR013745">
    <property type="entry name" value="Bit61/PRR5"/>
</dbReference>
<evidence type="ECO:0000256" key="1">
    <source>
        <dbReference type="SAM" id="MobiDB-lite"/>
    </source>
</evidence>
<organism evidence="2">
    <name type="scientific">Absidia glauca</name>
    <name type="common">Pin mould</name>
    <dbReference type="NCBI Taxonomy" id="4829"/>
    <lineage>
        <taxon>Eukaryota</taxon>
        <taxon>Fungi</taxon>
        <taxon>Fungi incertae sedis</taxon>
        <taxon>Mucoromycota</taxon>
        <taxon>Mucoromycotina</taxon>
        <taxon>Mucoromycetes</taxon>
        <taxon>Mucorales</taxon>
        <taxon>Cunninghamellaceae</taxon>
        <taxon>Absidia</taxon>
    </lineage>
</organism>
<feature type="compositionally biased region" description="Polar residues" evidence="1">
    <location>
        <begin position="127"/>
        <end position="139"/>
    </location>
</feature>
<dbReference type="OMA" id="SIYEDNE"/>
<feature type="region of interest" description="Disordered" evidence="1">
    <location>
        <begin position="1"/>
        <end position="190"/>
    </location>
</feature>
<dbReference type="PANTHER" id="PTHR32428:SF2">
    <property type="entry name" value="TARGET OF RAPAMYCIN COMPLEX 2 SUBUNIT BIT61-RELATED"/>
    <property type="match status" value="1"/>
</dbReference>
<dbReference type="AlphaFoldDB" id="A0A163JYA7"/>
<dbReference type="Proteomes" id="UP000078561">
    <property type="component" value="Unassembled WGS sequence"/>
</dbReference>
<evidence type="ECO:0008006" key="4">
    <source>
        <dbReference type="Google" id="ProtNLM"/>
    </source>
</evidence>
<dbReference type="STRING" id="4829.A0A163JYA7"/>